<name>A0AAD9K339_9ANNE</name>
<comment type="caution">
    <text evidence="5">The sequence shown here is derived from an EMBL/GenBank/DDBJ whole genome shotgun (WGS) entry which is preliminary data.</text>
</comment>
<evidence type="ECO:0000256" key="3">
    <source>
        <dbReference type="ARBA" id="ARBA00023002"/>
    </source>
</evidence>
<evidence type="ECO:0000256" key="4">
    <source>
        <dbReference type="RuleBase" id="RU000363"/>
    </source>
</evidence>
<dbReference type="SUPFAM" id="SSF51735">
    <property type="entry name" value="NAD(P)-binding Rossmann-fold domains"/>
    <property type="match status" value="1"/>
</dbReference>
<dbReference type="GO" id="GO:0005783">
    <property type="term" value="C:endoplasmic reticulum"/>
    <property type="evidence" value="ECO:0007669"/>
    <property type="project" value="TreeGrafter"/>
</dbReference>
<dbReference type="PRINTS" id="PR00080">
    <property type="entry name" value="SDRFAMILY"/>
</dbReference>
<dbReference type="PANTHER" id="PTHR43899">
    <property type="entry name" value="RH59310P"/>
    <property type="match status" value="1"/>
</dbReference>
<dbReference type="PIRSF" id="PIRSF000126">
    <property type="entry name" value="11-beta-HSD1"/>
    <property type="match status" value="1"/>
</dbReference>
<keyword evidence="2" id="KW-0521">NADP</keyword>
<proteinExistence type="inferred from homology"/>
<dbReference type="GO" id="GO:0016491">
    <property type="term" value="F:oxidoreductase activity"/>
    <property type="evidence" value="ECO:0007669"/>
    <property type="project" value="UniProtKB-KW"/>
</dbReference>
<dbReference type="InterPro" id="IPR051019">
    <property type="entry name" value="VLCFA-Steroid_DH"/>
</dbReference>
<sequence length="258" mass="28740">MLDHGSLPPVFKSWLVTGATDGIGKGYAHELARKGINVLLISRSPEKLIDVAKEIEKKYGVKTKSLAYDFSDDDSIYQSIKRGVTGLDIGILVNNVGMSYGYPEYYMELKDEMTKIILPIMAEKKKGIVINIASAAAKHPFALLSLYSATKAFVSYLTVGLEQEYASRGIIFQCVLPFLVSTKMSRIRQSSFFVPDPYSYARSALTTVGVESTTFGCVSHALQAFVFDSIPTWLYRKVGKYQMMTVRKAAIRRAQKKQ</sequence>
<evidence type="ECO:0000256" key="2">
    <source>
        <dbReference type="ARBA" id="ARBA00022857"/>
    </source>
</evidence>
<comment type="similarity">
    <text evidence="1 4">Belongs to the short-chain dehydrogenases/reductases (SDR) family.</text>
</comment>
<keyword evidence="6" id="KW-1185">Reference proteome</keyword>
<accession>A0AAD9K339</accession>
<dbReference type="AlphaFoldDB" id="A0AAD9K339"/>
<reference evidence="5" key="1">
    <citation type="journal article" date="2023" name="Mol. Biol. Evol.">
        <title>Third-Generation Sequencing Reveals the Adaptive Role of the Epigenome in Three Deep-Sea Polychaetes.</title>
        <authorList>
            <person name="Perez M."/>
            <person name="Aroh O."/>
            <person name="Sun Y."/>
            <person name="Lan Y."/>
            <person name="Juniper S.K."/>
            <person name="Young C.R."/>
            <person name="Angers B."/>
            <person name="Qian P.Y."/>
        </authorList>
    </citation>
    <scope>NUCLEOTIDE SEQUENCE</scope>
    <source>
        <strain evidence="5">P08H-3</strain>
    </source>
</reference>
<protein>
    <submittedName>
        <fullName evidence="5">Uncharacterized protein</fullName>
    </submittedName>
</protein>
<dbReference type="PANTHER" id="PTHR43899:SF13">
    <property type="entry name" value="RH59310P"/>
    <property type="match status" value="1"/>
</dbReference>
<dbReference type="Gene3D" id="3.40.50.720">
    <property type="entry name" value="NAD(P)-binding Rossmann-like Domain"/>
    <property type="match status" value="1"/>
</dbReference>
<keyword evidence="3" id="KW-0560">Oxidoreductase</keyword>
<gene>
    <name evidence="5" type="ORF">LSH36_70g05033</name>
</gene>
<dbReference type="Pfam" id="PF00106">
    <property type="entry name" value="adh_short"/>
    <property type="match status" value="1"/>
</dbReference>
<dbReference type="PRINTS" id="PR00081">
    <property type="entry name" value="GDHRDH"/>
</dbReference>
<dbReference type="InterPro" id="IPR002347">
    <property type="entry name" value="SDR_fam"/>
</dbReference>
<evidence type="ECO:0000313" key="6">
    <source>
        <dbReference type="Proteomes" id="UP001208570"/>
    </source>
</evidence>
<dbReference type="FunFam" id="3.40.50.720:FF:000137">
    <property type="entry name" value="Hydroxysteroid (17-beta) dehydrogenase 3"/>
    <property type="match status" value="1"/>
</dbReference>
<dbReference type="CDD" id="cd05356">
    <property type="entry name" value="17beta-HSD1_like_SDR_c"/>
    <property type="match status" value="1"/>
</dbReference>
<dbReference type="Proteomes" id="UP001208570">
    <property type="component" value="Unassembled WGS sequence"/>
</dbReference>
<dbReference type="EMBL" id="JAODUP010000070">
    <property type="protein sequence ID" value="KAK2164026.1"/>
    <property type="molecule type" value="Genomic_DNA"/>
</dbReference>
<dbReference type="InterPro" id="IPR036291">
    <property type="entry name" value="NAD(P)-bd_dom_sf"/>
</dbReference>
<evidence type="ECO:0000256" key="1">
    <source>
        <dbReference type="ARBA" id="ARBA00006484"/>
    </source>
</evidence>
<evidence type="ECO:0000313" key="5">
    <source>
        <dbReference type="EMBL" id="KAK2164026.1"/>
    </source>
</evidence>
<organism evidence="5 6">
    <name type="scientific">Paralvinella palmiformis</name>
    <dbReference type="NCBI Taxonomy" id="53620"/>
    <lineage>
        <taxon>Eukaryota</taxon>
        <taxon>Metazoa</taxon>
        <taxon>Spiralia</taxon>
        <taxon>Lophotrochozoa</taxon>
        <taxon>Annelida</taxon>
        <taxon>Polychaeta</taxon>
        <taxon>Sedentaria</taxon>
        <taxon>Canalipalpata</taxon>
        <taxon>Terebellida</taxon>
        <taxon>Terebelliformia</taxon>
        <taxon>Alvinellidae</taxon>
        <taxon>Paralvinella</taxon>
    </lineage>
</organism>